<dbReference type="EMBL" id="CP108318">
    <property type="protein sequence ID" value="WTW61507.1"/>
    <property type="molecule type" value="Genomic_DNA"/>
</dbReference>
<reference evidence="1" key="1">
    <citation type="submission" date="2022-10" db="EMBL/GenBank/DDBJ databases">
        <title>The complete genomes of actinobacterial strains from the NBC collection.</title>
        <authorList>
            <person name="Joergensen T.S."/>
            <person name="Alvarez Arevalo M."/>
            <person name="Sterndorff E.B."/>
            <person name="Faurdal D."/>
            <person name="Vuksanovic O."/>
            <person name="Mourched A.-S."/>
            <person name="Charusanti P."/>
            <person name="Shaw S."/>
            <person name="Blin K."/>
            <person name="Weber T."/>
        </authorList>
    </citation>
    <scope>NUCLEOTIDE SEQUENCE</scope>
    <source>
        <strain evidence="1">NBC_00003</strain>
    </source>
</reference>
<proteinExistence type="predicted"/>
<dbReference type="AlphaFoldDB" id="A0AAU2V261"/>
<accession>A0AAU2V261</accession>
<sequence length="76" mass="7636">MQALAADDATGAHQIAGQVEYPGQFGDLGAVMQAAVLVESGVPQSVGDSADRAADRFGDLAADREEGTCGIDVKGS</sequence>
<evidence type="ECO:0000313" key="1">
    <source>
        <dbReference type="EMBL" id="WTW61507.1"/>
    </source>
</evidence>
<gene>
    <name evidence="1" type="ORF">OG549_13055</name>
</gene>
<name>A0AAU2V261_9ACTN</name>
<organism evidence="1">
    <name type="scientific">Streptomyces sp. NBC_00003</name>
    <dbReference type="NCBI Taxonomy" id="2903608"/>
    <lineage>
        <taxon>Bacteria</taxon>
        <taxon>Bacillati</taxon>
        <taxon>Actinomycetota</taxon>
        <taxon>Actinomycetes</taxon>
        <taxon>Kitasatosporales</taxon>
        <taxon>Streptomycetaceae</taxon>
        <taxon>Streptomyces</taxon>
    </lineage>
</organism>
<protein>
    <submittedName>
        <fullName evidence="1">Uncharacterized protein</fullName>
    </submittedName>
</protein>